<dbReference type="EC" id="2.7.11.1" evidence="2"/>
<dbReference type="SUPFAM" id="SSF56112">
    <property type="entry name" value="Protein kinase-like (PK-like)"/>
    <property type="match status" value="1"/>
</dbReference>
<evidence type="ECO:0000256" key="1">
    <source>
        <dbReference type="ARBA" id="ARBA00010791"/>
    </source>
</evidence>
<name>A0A8K0FZN0_IGNLU</name>
<comment type="similarity">
    <text evidence="1">Belongs to the protein kinase superfamily. CAMK Ser/Thr protein kinase family. NIM1 subfamily.</text>
</comment>
<keyword evidence="7 10" id="KW-0067">ATP-binding</keyword>
<dbReference type="GO" id="GO:0005737">
    <property type="term" value="C:cytoplasm"/>
    <property type="evidence" value="ECO:0007669"/>
    <property type="project" value="TreeGrafter"/>
</dbReference>
<evidence type="ECO:0000256" key="3">
    <source>
        <dbReference type="ARBA" id="ARBA00022527"/>
    </source>
</evidence>
<reference evidence="13" key="1">
    <citation type="submission" date="2019-08" db="EMBL/GenBank/DDBJ databases">
        <title>The genome of the North American firefly Photinus pyralis.</title>
        <authorList>
            <consortium name="Photinus pyralis genome working group"/>
            <person name="Fallon T.R."/>
            <person name="Sander Lower S.E."/>
            <person name="Weng J.-K."/>
        </authorList>
    </citation>
    <scope>NUCLEOTIDE SEQUENCE</scope>
    <source>
        <strain evidence="13">TRF0915ILg1</strain>
        <tissue evidence="13">Whole body</tissue>
    </source>
</reference>
<accession>A0A8K0FZN0</accession>
<proteinExistence type="inferred from homology"/>
<dbReference type="GO" id="GO:0005524">
    <property type="term" value="F:ATP binding"/>
    <property type="evidence" value="ECO:0007669"/>
    <property type="project" value="UniProtKB-UniRule"/>
</dbReference>
<dbReference type="PROSITE" id="PS00107">
    <property type="entry name" value="PROTEIN_KINASE_ATP"/>
    <property type="match status" value="1"/>
</dbReference>
<dbReference type="InterPro" id="IPR000719">
    <property type="entry name" value="Prot_kinase_dom"/>
</dbReference>
<dbReference type="Proteomes" id="UP000801492">
    <property type="component" value="Unassembled WGS sequence"/>
</dbReference>
<keyword evidence="14" id="KW-1185">Reference proteome</keyword>
<dbReference type="InterPro" id="IPR017441">
    <property type="entry name" value="Protein_kinase_ATP_BS"/>
</dbReference>
<dbReference type="PROSITE" id="PS50011">
    <property type="entry name" value="PROTEIN_KINASE_DOM"/>
    <property type="match status" value="1"/>
</dbReference>
<dbReference type="InterPro" id="IPR008271">
    <property type="entry name" value="Ser/Thr_kinase_AS"/>
</dbReference>
<dbReference type="Gene3D" id="3.30.200.20">
    <property type="entry name" value="Phosphorylase Kinase, domain 1"/>
    <property type="match status" value="1"/>
</dbReference>
<keyword evidence="3 11" id="KW-0723">Serine/threonine-protein kinase</keyword>
<dbReference type="SMART" id="SM00220">
    <property type="entry name" value="S_TKc"/>
    <property type="match status" value="1"/>
</dbReference>
<keyword evidence="4" id="KW-0808">Transferase</keyword>
<dbReference type="PROSITE" id="PS00108">
    <property type="entry name" value="PROTEIN_KINASE_ST"/>
    <property type="match status" value="1"/>
</dbReference>
<keyword evidence="5 10" id="KW-0547">Nucleotide-binding</keyword>
<comment type="caution">
    <text evidence="13">The sequence shown here is derived from an EMBL/GenBank/DDBJ whole genome shotgun (WGS) entry which is preliminary data.</text>
</comment>
<evidence type="ECO:0000313" key="14">
    <source>
        <dbReference type="Proteomes" id="UP000801492"/>
    </source>
</evidence>
<evidence type="ECO:0000256" key="10">
    <source>
        <dbReference type="PROSITE-ProRule" id="PRU10141"/>
    </source>
</evidence>
<dbReference type="GO" id="GO:0004674">
    <property type="term" value="F:protein serine/threonine kinase activity"/>
    <property type="evidence" value="ECO:0007669"/>
    <property type="project" value="UniProtKB-KW"/>
</dbReference>
<evidence type="ECO:0000256" key="8">
    <source>
        <dbReference type="ARBA" id="ARBA00047899"/>
    </source>
</evidence>
<dbReference type="EMBL" id="VTPC01090987">
    <property type="protein sequence ID" value="KAF2880304.1"/>
    <property type="molecule type" value="Genomic_DNA"/>
</dbReference>
<dbReference type="OrthoDB" id="539158at2759"/>
<dbReference type="PANTHER" id="PTHR24346:SF107">
    <property type="entry name" value="SERINE_THREONINE-PROTEIN KINASE CHK1"/>
    <property type="match status" value="1"/>
</dbReference>
<dbReference type="PANTHER" id="PTHR24346">
    <property type="entry name" value="MAP/MICROTUBULE AFFINITY-REGULATING KINASE"/>
    <property type="match status" value="1"/>
</dbReference>
<dbReference type="Pfam" id="PF00069">
    <property type="entry name" value="Pkinase"/>
    <property type="match status" value="1"/>
</dbReference>
<comment type="catalytic activity">
    <reaction evidence="8">
        <text>L-threonyl-[protein] + ATP = O-phospho-L-threonyl-[protein] + ADP + H(+)</text>
        <dbReference type="Rhea" id="RHEA:46608"/>
        <dbReference type="Rhea" id="RHEA-COMP:11060"/>
        <dbReference type="Rhea" id="RHEA-COMP:11605"/>
        <dbReference type="ChEBI" id="CHEBI:15378"/>
        <dbReference type="ChEBI" id="CHEBI:30013"/>
        <dbReference type="ChEBI" id="CHEBI:30616"/>
        <dbReference type="ChEBI" id="CHEBI:61977"/>
        <dbReference type="ChEBI" id="CHEBI:456216"/>
        <dbReference type="EC" id="2.7.11.1"/>
    </reaction>
</comment>
<organism evidence="13 14">
    <name type="scientific">Ignelater luminosus</name>
    <name type="common">Cucubano</name>
    <name type="synonym">Pyrophorus luminosus</name>
    <dbReference type="NCBI Taxonomy" id="2038154"/>
    <lineage>
        <taxon>Eukaryota</taxon>
        <taxon>Metazoa</taxon>
        <taxon>Ecdysozoa</taxon>
        <taxon>Arthropoda</taxon>
        <taxon>Hexapoda</taxon>
        <taxon>Insecta</taxon>
        <taxon>Pterygota</taxon>
        <taxon>Neoptera</taxon>
        <taxon>Endopterygota</taxon>
        <taxon>Coleoptera</taxon>
        <taxon>Polyphaga</taxon>
        <taxon>Elateriformia</taxon>
        <taxon>Elateroidea</taxon>
        <taxon>Elateridae</taxon>
        <taxon>Agrypninae</taxon>
        <taxon>Pyrophorini</taxon>
        <taxon>Ignelater</taxon>
    </lineage>
</organism>
<sequence length="462" mass="53159">MEVQDGKQFLGNWMCIQTLGEGAYGEVKLLRHQRSGECLAVKIVDLRKQKDAEDCVHKEVRIQAALNHPNIIKYYGRKREVEQSLEYIYLEYAAGGELFNKIDPDHGMPYIEAQKYMKQLLSGVEYLHQKGIAHRDIKPENLLLDVHGNLKIIDFGMATIFRLKGRERLLDKKCGTMPYVAPEVLQKSYLAQPADIWSCGIVLITMVAGELPWSEPTSNCQEYKDWITDQYLLNTPWCKLNTTILSLARKILTAEPCSRPTPQQIGNHPWMLTTFTEHEATDVPDEPLYRNVLINHKDIEFPGVTLSQPVPCKSSKPVPENLSELLKSRETVCFSQPIQNDDLFISSQIQFTQTPLTQNDFQHLIRRMTRFFVKTSCEKTVEVLGSLLDRLHYTWNTDHYGVFTITTVDKRKMQLVFKANIINMDGKLLLDFRLAKGCGLEFKRRFIKIKKCLSDIILFNSA</sequence>
<feature type="domain" description="Protein kinase" evidence="12">
    <location>
        <begin position="13"/>
        <end position="271"/>
    </location>
</feature>
<dbReference type="InterPro" id="IPR011009">
    <property type="entry name" value="Kinase-like_dom_sf"/>
</dbReference>
<evidence type="ECO:0000256" key="2">
    <source>
        <dbReference type="ARBA" id="ARBA00012513"/>
    </source>
</evidence>
<evidence type="ECO:0000259" key="12">
    <source>
        <dbReference type="PROSITE" id="PS50011"/>
    </source>
</evidence>
<gene>
    <name evidence="13" type="ORF">ILUMI_25862</name>
</gene>
<evidence type="ECO:0000256" key="11">
    <source>
        <dbReference type="RuleBase" id="RU000304"/>
    </source>
</evidence>
<dbReference type="FunFam" id="1.10.510.10:FF:000301">
    <property type="entry name" value="Serine/threonine-protein kinase Chk1"/>
    <property type="match status" value="1"/>
</dbReference>
<dbReference type="AlphaFoldDB" id="A0A8K0FZN0"/>
<evidence type="ECO:0000256" key="4">
    <source>
        <dbReference type="ARBA" id="ARBA00022679"/>
    </source>
</evidence>
<dbReference type="GO" id="GO:0035556">
    <property type="term" value="P:intracellular signal transduction"/>
    <property type="evidence" value="ECO:0007669"/>
    <property type="project" value="TreeGrafter"/>
</dbReference>
<evidence type="ECO:0000256" key="7">
    <source>
        <dbReference type="ARBA" id="ARBA00022840"/>
    </source>
</evidence>
<keyword evidence="6" id="KW-0418">Kinase</keyword>
<protein>
    <recommendedName>
        <fullName evidence="2">non-specific serine/threonine protein kinase</fullName>
        <ecNumber evidence="2">2.7.11.1</ecNumber>
    </recommendedName>
</protein>
<dbReference type="Gene3D" id="3.30.310.80">
    <property type="entry name" value="Kinase associated domain 1, KA1"/>
    <property type="match status" value="1"/>
</dbReference>
<comment type="catalytic activity">
    <reaction evidence="9">
        <text>L-seryl-[protein] + ATP = O-phospho-L-seryl-[protein] + ADP + H(+)</text>
        <dbReference type="Rhea" id="RHEA:17989"/>
        <dbReference type="Rhea" id="RHEA-COMP:9863"/>
        <dbReference type="Rhea" id="RHEA-COMP:11604"/>
        <dbReference type="ChEBI" id="CHEBI:15378"/>
        <dbReference type="ChEBI" id="CHEBI:29999"/>
        <dbReference type="ChEBI" id="CHEBI:30616"/>
        <dbReference type="ChEBI" id="CHEBI:83421"/>
        <dbReference type="ChEBI" id="CHEBI:456216"/>
        <dbReference type="EC" id="2.7.11.1"/>
    </reaction>
</comment>
<dbReference type="Gene3D" id="1.10.510.10">
    <property type="entry name" value="Transferase(Phosphotransferase) domain 1"/>
    <property type="match status" value="1"/>
</dbReference>
<feature type="binding site" evidence="10">
    <location>
        <position position="42"/>
    </location>
    <ligand>
        <name>ATP</name>
        <dbReference type="ChEBI" id="CHEBI:30616"/>
    </ligand>
</feature>
<evidence type="ECO:0000256" key="5">
    <source>
        <dbReference type="ARBA" id="ARBA00022741"/>
    </source>
</evidence>
<evidence type="ECO:0000256" key="6">
    <source>
        <dbReference type="ARBA" id="ARBA00022777"/>
    </source>
</evidence>
<evidence type="ECO:0000256" key="9">
    <source>
        <dbReference type="ARBA" id="ARBA00048679"/>
    </source>
</evidence>
<evidence type="ECO:0000313" key="13">
    <source>
        <dbReference type="EMBL" id="KAF2880304.1"/>
    </source>
</evidence>